<feature type="domain" description="BPL/LPL catalytic" evidence="5">
    <location>
        <begin position="13"/>
        <end position="199"/>
    </location>
</feature>
<dbReference type="GO" id="GO:0004077">
    <property type="term" value="F:biotin--[biotin carboxyl-carrier protein] ligase activity"/>
    <property type="evidence" value="ECO:0007669"/>
    <property type="project" value="UniProtKB-EC"/>
</dbReference>
<organism evidence="6 7">
    <name type="scientific">Eilatimonas milleporae</name>
    <dbReference type="NCBI Taxonomy" id="911205"/>
    <lineage>
        <taxon>Bacteria</taxon>
        <taxon>Pseudomonadati</taxon>
        <taxon>Pseudomonadota</taxon>
        <taxon>Alphaproteobacteria</taxon>
        <taxon>Kordiimonadales</taxon>
        <taxon>Kordiimonadaceae</taxon>
        <taxon>Eilatimonas</taxon>
    </lineage>
</organism>
<dbReference type="PANTHER" id="PTHR12835">
    <property type="entry name" value="BIOTIN PROTEIN LIGASE"/>
    <property type="match status" value="1"/>
</dbReference>
<accession>A0A3M0CGS1</accession>
<name>A0A3M0CGS1_9PROT</name>
<keyword evidence="2" id="KW-0092">Biotin</keyword>
<dbReference type="Proteomes" id="UP000271227">
    <property type="component" value="Unassembled WGS sequence"/>
</dbReference>
<evidence type="ECO:0000256" key="3">
    <source>
        <dbReference type="ARBA" id="ARBA00024227"/>
    </source>
</evidence>
<evidence type="ECO:0000256" key="4">
    <source>
        <dbReference type="ARBA" id="ARBA00047846"/>
    </source>
</evidence>
<dbReference type="AlphaFoldDB" id="A0A3M0CGS1"/>
<dbReference type="GO" id="GO:0005737">
    <property type="term" value="C:cytoplasm"/>
    <property type="evidence" value="ECO:0007669"/>
    <property type="project" value="TreeGrafter"/>
</dbReference>
<dbReference type="InterPro" id="IPR004408">
    <property type="entry name" value="Biotin_CoA_COase_ligase"/>
</dbReference>
<dbReference type="Pfam" id="PF02237">
    <property type="entry name" value="BPL_C"/>
    <property type="match status" value="1"/>
</dbReference>
<comment type="caution">
    <text evidence="6">The sequence shown here is derived from an EMBL/GenBank/DDBJ whole genome shotgun (WGS) entry which is preliminary data.</text>
</comment>
<protein>
    <recommendedName>
        <fullName evidence="3">biotin--[biotin carboxyl-carrier protein] ligase</fullName>
        <ecNumber evidence="3">6.3.4.15</ecNumber>
    </recommendedName>
</protein>
<dbReference type="InterPro" id="IPR003142">
    <property type="entry name" value="BPL_C"/>
</dbReference>
<dbReference type="FunCoup" id="A0A3M0CGS1">
    <property type="interactions" value="414"/>
</dbReference>
<proteinExistence type="predicted"/>
<evidence type="ECO:0000256" key="2">
    <source>
        <dbReference type="ARBA" id="ARBA00023267"/>
    </source>
</evidence>
<dbReference type="EC" id="6.3.4.15" evidence="3"/>
<dbReference type="PROSITE" id="PS51733">
    <property type="entry name" value="BPL_LPL_CATALYTIC"/>
    <property type="match status" value="1"/>
</dbReference>
<sequence>MSGETDAAEDISHLMPSGVRGLRYSICDSTNIRAQLLAGEAGQNAVRSSAWVQAVSQSAGRGRRGRPWVSRPGNLYASHLFYPTAPRDALRRLPFSVALAIVEALVAEGVNPESVTCKWPNDILIHDRKVAGILIESAMQAGQDIDHIVIGIGINLAHAPDDARFPATSVTDATGVSIAPEALLQDLARTLAVHLESWQSAPFEPVRQAWLARAWGLGRRQRITMGSGAGNNAGSFEARLKDLAEDGALVVMLDDGREKRLYAGDVFAAAAP</sequence>
<reference evidence="6 7" key="1">
    <citation type="submission" date="2018-10" db="EMBL/GenBank/DDBJ databases">
        <title>Genomic Encyclopedia of Archaeal and Bacterial Type Strains, Phase II (KMG-II): from individual species to whole genera.</title>
        <authorList>
            <person name="Goeker M."/>
        </authorList>
    </citation>
    <scope>NUCLEOTIDE SEQUENCE [LARGE SCALE GENOMIC DNA]</scope>
    <source>
        <strain evidence="6 7">DSM 25217</strain>
    </source>
</reference>
<dbReference type="OrthoDB" id="9807064at2"/>
<dbReference type="PANTHER" id="PTHR12835:SF5">
    <property type="entry name" value="BIOTIN--PROTEIN LIGASE"/>
    <property type="match status" value="1"/>
</dbReference>
<dbReference type="EMBL" id="REFR01000010">
    <property type="protein sequence ID" value="RMB08831.1"/>
    <property type="molecule type" value="Genomic_DNA"/>
</dbReference>
<dbReference type="CDD" id="cd16442">
    <property type="entry name" value="BPL"/>
    <property type="match status" value="1"/>
</dbReference>
<dbReference type="Pfam" id="PF03099">
    <property type="entry name" value="BPL_LplA_LipB"/>
    <property type="match status" value="1"/>
</dbReference>
<gene>
    <name evidence="6" type="ORF">BXY39_1472</name>
</gene>
<dbReference type="InParanoid" id="A0A3M0CGS1"/>
<dbReference type="InterPro" id="IPR004143">
    <property type="entry name" value="BPL_LPL_catalytic"/>
</dbReference>
<keyword evidence="1 6" id="KW-0436">Ligase</keyword>
<evidence type="ECO:0000256" key="1">
    <source>
        <dbReference type="ARBA" id="ARBA00022598"/>
    </source>
</evidence>
<dbReference type="Gene3D" id="2.30.30.100">
    <property type="match status" value="1"/>
</dbReference>
<dbReference type="Gene3D" id="3.30.930.10">
    <property type="entry name" value="Bira Bifunctional Protein, Domain 2"/>
    <property type="match status" value="1"/>
</dbReference>
<keyword evidence="7" id="KW-1185">Reference proteome</keyword>
<dbReference type="RefSeq" id="WP_147453501.1">
    <property type="nucleotide sequence ID" value="NZ_REFR01000010.1"/>
</dbReference>
<comment type="catalytic activity">
    <reaction evidence="4">
        <text>biotin + L-lysyl-[protein] + ATP = N(6)-biotinyl-L-lysyl-[protein] + AMP + diphosphate + H(+)</text>
        <dbReference type="Rhea" id="RHEA:11756"/>
        <dbReference type="Rhea" id="RHEA-COMP:9752"/>
        <dbReference type="Rhea" id="RHEA-COMP:10505"/>
        <dbReference type="ChEBI" id="CHEBI:15378"/>
        <dbReference type="ChEBI" id="CHEBI:29969"/>
        <dbReference type="ChEBI" id="CHEBI:30616"/>
        <dbReference type="ChEBI" id="CHEBI:33019"/>
        <dbReference type="ChEBI" id="CHEBI:57586"/>
        <dbReference type="ChEBI" id="CHEBI:83144"/>
        <dbReference type="ChEBI" id="CHEBI:456215"/>
        <dbReference type="EC" id="6.3.4.15"/>
    </reaction>
</comment>
<dbReference type="InterPro" id="IPR045864">
    <property type="entry name" value="aa-tRNA-synth_II/BPL/LPL"/>
</dbReference>
<evidence type="ECO:0000259" key="5">
    <source>
        <dbReference type="PROSITE" id="PS51733"/>
    </source>
</evidence>
<evidence type="ECO:0000313" key="7">
    <source>
        <dbReference type="Proteomes" id="UP000271227"/>
    </source>
</evidence>
<dbReference type="SUPFAM" id="SSF55681">
    <property type="entry name" value="Class II aaRS and biotin synthetases"/>
    <property type="match status" value="1"/>
</dbReference>
<evidence type="ECO:0000313" key="6">
    <source>
        <dbReference type="EMBL" id="RMB08831.1"/>
    </source>
</evidence>
<dbReference type="NCBIfam" id="TIGR00121">
    <property type="entry name" value="birA_ligase"/>
    <property type="match status" value="1"/>
</dbReference>